<dbReference type="Proteomes" id="UP000318538">
    <property type="component" value="Chromosome"/>
</dbReference>
<evidence type="ECO:0000313" key="2">
    <source>
        <dbReference type="EMBL" id="QDT03941.1"/>
    </source>
</evidence>
<evidence type="ECO:0000313" key="3">
    <source>
        <dbReference type="Proteomes" id="UP000318538"/>
    </source>
</evidence>
<name>A0A517N9Y1_9BACT</name>
<evidence type="ECO:0000256" key="1">
    <source>
        <dbReference type="SAM" id="MobiDB-lite"/>
    </source>
</evidence>
<dbReference type="KEGG" id="rlc:K227x_23270"/>
<keyword evidence="3" id="KW-1185">Reference proteome</keyword>
<feature type="region of interest" description="Disordered" evidence="1">
    <location>
        <begin position="1"/>
        <end position="20"/>
    </location>
</feature>
<reference evidence="2 3" key="1">
    <citation type="submission" date="2019-02" db="EMBL/GenBank/DDBJ databases">
        <title>Deep-cultivation of Planctomycetes and their phenomic and genomic characterization uncovers novel biology.</title>
        <authorList>
            <person name="Wiegand S."/>
            <person name="Jogler M."/>
            <person name="Boedeker C."/>
            <person name="Pinto D."/>
            <person name="Vollmers J."/>
            <person name="Rivas-Marin E."/>
            <person name="Kohn T."/>
            <person name="Peeters S.H."/>
            <person name="Heuer A."/>
            <person name="Rast P."/>
            <person name="Oberbeckmann S."/>
            <person name="Bunk B."/>
            <person name="Jeske O."/>
            <person name="Meyerdierks A."/>
            <person name="Storesund J.E."/>
            <person name="Kallscheuer N."/>
            <person name="Luecker S."/>
            <person name="Lage O.M."/>
            <person name="Pohl T."/>
            <person name="Merkel B.J."/>
            <person name="Hornburger P."/>
            <person name="Mueller R.-W."/>
            <person name="Bruemmer F."/>
            <person name="Labrenz M."/>
            <person name="Spormann A.M."/>
            <person name="Op den Camp H."/>
            <person name="Overmann J."/>
            <person name="Amann R."/>
            <person name="Jetten M.S.M."/>
            <person name="Mascher T."/>
            <person name="Medema M.H."/>
            <person name="Devos D.P."/>
            <person name="Kaster A.-K."/>
            <person name="Ovreas L."/>
            <person name="Rohde M."/>
            <person name="Galperin M.Y."/>
            <person name="Jogler C."/>
        </authorList>
    </citation>
    <scope>NUCLEOTIDE SEQUENCE [LARGE SCALE GENOMIC DNA]</scope>
    <source>
        <strain evidence="2 3">K22_7</strain>
    </source>
</reference>
<accession>A0A517N9Y1</accession>
<dbReference type="AlphaFoldDB" id="A0A517N9Y1"/>
<gene>
    <name evidence="2" type="ORF">K227x_23270</name>
</gene>
<dbReference type="EMBL" id="CP036525">
    <property type="protein sequence ID" value="QDT03941.1"/>
    <property type="molecule type" value="Genomic_DNA"/>
</dbReference>
<proteinExistence type="predicted"/>
<organism evidence="2 3">
    <name type="scientific">Rubripirellula lacrimiformis</name>
    <dbReference type="NCBI Taxonomy" id="1930273"/>
    <lineage>
        <taxon>Bacteria</taxon>
        <taxon>Pseudomonadati</taxon>
        <taxon>Planctomycetota</taxon>
        <taxon>Planctomycetia</taxon>
        <taxon>Pirellulales</taxon>
        <taxon>Pirellulaceae</taxon>
        <taxon>Rubripirellula</taxon>
    </lineage>
</organism>
<protein>
    <submittedName>
        <fullName evidence="2">Uncharacterized protein</fullName>
    </submittedName>
</protein>
<sequence length="98" mass="10496">MHLAEGPALGTRTTYPVSPGSDGSMVLATFRVSKNMDLIPNPKRGSWFAAQTGSPDFLQTKGSGNSLHRTQMPAGNHAVQRSRVSRTFAVVESLVVAR</sequence>